<organism evidence="1 2">
    <name type="scientific">Lutibacter profundi</name>
    <dbReference type="NCBI Taxonomy" id="1622118"/>
    <lineage>
        <taxon>Bacteria</taxon>
        <taxon>Pseudomonadati</taxon>
        <taxon>Bacteroidota</taxon>
        <taxon>Flavobacteriia</taxon>
        <taxon>Flavobacteriales</taxon>
        <taxon>Flavobacteriaceae</taxon>
        <taxon>Lutibacter</taxon>
    </lineage>
</organism>
<sequence length="122" mass="14268">MNPRVRNIKFVISFILFILYFQSNAQKITSIKNNTTERYQVKWVSQFPKATNKKDSSKKNWLFTFLFGRKNIPKITKPLAIIALDSTSFIILDQGTGTIFNINDNKLRVPKILKKKKKNFLL</sequence>
<dbReference type="AlphaFoldDB" id="A0A120IEL3"/>
<accession>A0A120IEL3</accession>
<proteinExistence type="predicted"/>
<reference evidence="1 2" key="2">
    <citation type="journal article" date="2016" name="Int. J. Syst. Evol. Microbiol.">
        <title>Lutibacter profundi sp. nov., isolated from a deep-sea hydrothermal system on the Arctic Mid-Ocean Ridge and emended description of the genus Lutibacter.</title>
        <authorList>
            <person name="Le Moine Bauer S."/>
            <person name="Roalkvam I."/>
            <person name="Steen I.H."/>
            <person name="Dahle H."/>
        </authorList>
    </citation>
    <scope>NUCLEOTIDE SEQUENCE [LARGE SCALE GENOMIC DNA]</scope>
    <source>
        <strain evidence="1 2">LP1</strain>
    </source>
</reference>
<dbReference type="STRING" id="1622118.Lupro_12550"/>
<protein>
    <submittedName>
        <fullName evidence="1">Uncharacterized protein</fullName>
    </submittedName>
</protein>
<dbReference type="Proteomes" id="UP000059672">
    <property type="component" value="Chromosome"/>
</dbReference>
<evidence type="ECO:0000313" key="1">
    <source>
        <dbReference type="EMBL" id="AMC12040.1"/>
    </source>
</evidence>
<keyword evidence="2" id="KW-1185">Reference proteome</keyword>
<gene>
    <name evidence="1" type="ORF">Lupro_12550</name>
</gene>
<dbReference type="RefSeq" id="WP_068210988.1">
    <property type="nucleotide sequence ID" value="NZ_CP013355.1"/>
</dbReference>
<reference evidence="2" key="1">
    <citation type="submission" date="2015-12" db="EMBL/GenBank/DDBJ databases">
        <title>Complete genome sequence of Lutibacter profundus strain LP1.</title>
        <authorList>
            <person name="Wissuwa J."/>
            <person name="Le Moine Bauer S."/>
            <person name="Stokke R."/>
            <person name="Dahle H."/>
            <person name="Steen I.H."/>
        </authorList>
    </citation>
    <scope>NUCLEOTIDE SEQUENCE [LARGE SCALE GENOMIC DNA]</scope>
    <source>
        <strain evidence="2">LP1</strain>
    </source>
</reference>
<dbReference type="EMBL" id="CP013355">
    <property type="protein sequence ID" value="AMC12040.1"/>
    <property type="molecule type" value="Genomic_DNA"/>
</dbReference>
<dbReference type="KEGG" id="lut:Lupro_12550"/>
<evidence type="ECO:0000313" key="2">
    <source>
        <dbReference type="Proteomes" id="UP000059672"/>
    </source>
</evidence>
<name>A0A120IEL3_9FLAO</name>